<dbReference type="AlphaFoldDB" id="X1NE41"/>
<accession>X1NE41</accession>
<organism evidence="1">
    <name type="scientific">marine sediment metagenome</name>
    <dbReference type="NCBI Taxonomy" id="412755"/>
    <lineage>
        <taxon>unclassified sequences</taxon>
        <taxon>metagenomes</taxon>
        <taxon>ecological metagenomes</taxon>
    </lineage>
</organism>
<gene>
    <name evidence="1" type="ORF">S06H3_24517</name>
</gene>
<name>X1NE41_9ZZZZ</name>
<reference evidence="1" key="1">
    <citation type="journal article" date="2014" name="Front. Microbiol.">
        <title>High frequency of phylogenetically diverse reductive dehalogenase-homologous genes in deep subseafloor sedimentary metagenomes.</title>
        <authorList>
            <person name="Kawai M."/>
            <person name="Futagami T."/>
            <person name="Toyoda A."/>
            <person name="Takaki Y."/>
            <person name="Nishi S."/>
            <person name="Hori S."/>
            <person name="Arai W."/>
            <person name="Tsubouchi T."/>
            <person name="Morono Y."/>
            <person name="Uchiyama I."/>
            <person name="Ito T."/>
            <person name="Fujiyama A."/>
            <person name="Inagaki F."/>
            <person name="Takami H."/>
        </authorList>
    </citation>
    <scope>NUCLEOTIDE SEQUENCE</scope>
    <source>
        <strain evidence="1">Expedition CK06-06</strain>
    </source>
</reference>
<proteinExistence type="predicted"/>
<feature type="non-terminal residue" evidence="1">
    <location>
        <position position="30"/>
    </location>
</feature>
<protein>
    <submittedName>
        <fullName evidence="1">Uncharacterized protein</fullName>
    </submittedName>
</protein>
<sequence>MGTEMMRVADMRSIEVRVDVGENDIPKVKL</sequence>
<evidence type="ECO:0000313" key="1">
    <source>
        <dbReference type="EMBL" id="GAI25055.1"/>
    </source>
</evidence>
<dbReference type="EMBL" id="BARV01013675">
    <property type="protein sequence ID" value="GAI25055.1"/>
    <property type="molecule type" value="Genomic_DNA"/>
</dbReference>
<comment type="caution">
    <text evidence="1">The sequence shown here is derived from an EMBL/GenBank/DDBJ whole genome shotgun (WGS) entry which is preliminary data.</text>
</comment>